<dbReference type="FunFam" id="1.10.3370.10:FF:000009">
    <property type="entry name" value="Pretranslocation protein, alpha subunit, putative"/>
    <property type="match status" value="1"/>
</dbReference>
<keyword evidence="3" id="KW-0813">Transport</keyword>
<dbReference type="GO" id="GO:0016020">
    <property type="term" value="C:membrane"/>
    <property type="evidence" value="ECO:0007669"/>
    <property type="project" value="InterPro"/>
</dbReference>
<dbReference type="PANTHER" id="PTHR10906">
    <property type="entry name" value="SECY/SEC61-ALPHA FAMILY MEMBER"/>
    <property type="match status" value="1"/>
</dbReference>
<reference evidence="12 13" key="1">
    <citation type="journal article" date="2012" name="Genome Biol.">
        <title>Genome and low-iron response of an oceanic diatom adapted to chronic iron limitation.</title>
        <authorList>
            <person name="Lommer M."/>
            <person name="Specht M."/>
            <person name="Roy A.S."/>
            <person name="Kraemer L."/>
            <person name="Andreson R."/>
            <person name="Gutowska M.A."/>
            <person name="Wolf J."/>
            <person name="Bergner S.V."/>
            <person name="Schilhabel M.B."/>
            <person name="Klostermeier U.C."/>
            <person name="Beiko R.G."/>
            <person name="Rosenstiel P."/>
            <person name="Hippler M."/>
            <person name="Laroche J."/>
        </authorList>
    </citation>
    <scope>NUCLEOTIDE SEQUENCE [LARGE SCALE GENOMIC DNA]</scope>
    <source>
        <strain evidence="12 13">CCMP1005</strain>
    </source>
</reference>
<feature type="transmembrane region" description="Helical" evidence="10">
    <location>
        <begin position="171"/>
        <end position="195"/>
    </location>
</feature>
<dbReference type="GO" id="GO:0012505">
    <property type="term" value="C:endomembrane system"/>
    <property type="evidence" value="ECO:0007669"/>
    <property type="project" value="UniProtKB-SubCell"/>
</dbReference>
<keyword evidence="4 10" id="KW-0812">Transmembrane</keyword>
<dbReference type="SUPFAM" id="SSF103491">
    <property type="entry name" value="Preprotein translocase SecY subunit"/>
    <property type="match status" value="1"/>
</dbReference>
<dbReference type="InterPro" id="IPR023201">
    <property type="entry name" value="SecY_dom_sf"/>
</dbReference>
<protein>
    <recommendedName>
        <fullName evidence="11">Translocon Sec61/SecY plug domain-containing protein</fullName>
    </recommendedName>
</protein>
<comment type="similarity">
    <text evidence="2 9">Belongs to the SecY/SEC61-alpha family.</text>
</comment>
<feature type="transmembrane region" description="Helical" evidence="10">
    <location>
        <begin position="356"/>
        <end position="376"/>
    </location>
</feature>
<dbReference type="AlphaFoldDB" id="K0R0I7"/>
<sequence length="481" mass="52780">MRVLHMIRPIVSFLPEVEKPRYKQQFNEKLLFTMGALLLYMFSSNIPMYGIQRASSNDPFYWMRVILASNRGTLMELGVSPIVTSGMVLQLLAGSKIVDVNRESREDRVLYMALQKIAGILTTFGFACSYVVSGMYGDVSSIGLGNAMLIVAQLTCSGLMVMMLDEMLSKGWGLGSAIGLFISGHICETVAWQALSPVTINTGRGVEFEGAILGFFHALYARSNKLYAIGEALFRSNLPNVCNLFATFGIFLACNWLMGLKVILTVKYQKARGMERPFPVKFFYASNMPVILHTCLISNIYFVSQMLYNSQPNSPFIGLFGKWGEASPDRSSIGHTVPVGGLAYYISPPADLMTMLYSPFHTCFYIVFTLTACAIFGRTWIDIAGTGVRDISKQMRDNHMIIKGYRDTATSRVLSRYIPIAAALGGAAVGALSVVADYVGAIGTGTGILFAVTTVFEMYETIATENQGQAMKALMAQMNGL</sequence>
<dbReference type="EMBL" id="AGNL01049951">
    <property type="protein sequence ID" value="EJK44264.1"/>
    <property type="molecule type" value="Genomic_DNA"/>
</dbReference>
<evidence type="ECO:0000256" key="4">
    <source>
        <dbReference type="ARBA" id="ARBA00022692"/>
    </source>
</evidence>
<evidence type="ECO:0000313" key="12">
    <source>
        <dbReference type="EMBL" id="EJK44264.1"/>
    </source>
</evidence>
<keyword evidence="8 10" id="KW-0472">Membrane</keyword>
<evidence type="ECO:0000256" key="2">
    <source>
        <dbReference type="ARBA" id="ARBA00005751"/>
    </source>
</evidence>
<feature type="transmembrane region" description="Helical" evidence="10">
    <location>
        <begin position="284"/>
        <end position="303"/>
    </location>
</feature>
<keyword evidence="6 10" id="KW-1133">Transmembrane helix</keyword>
<evidence type="ECO:0000256" key="3">
    <source>
        <dbReference type="ARBA" id="ARBA00022448"/>
    </source>
</evidence>
<dbReference type="eggNOG" id="KOG1373">
    <property type="taxonomic scope" value="Eukaryota"/>
</dbReference>
<evidence type="ECO:0000256" key="6">
    <source>
        <dbReference type="ARBA" id="ARBA00022989"/>
    </source>
</evidence>
<feature type="transmembrane region" description="Helical" evidence="10">
    <location>
        <begin position="113"/>
        <end position="132"/>
    </location>
</feature>
<name>K0R0I7_THAOC</name>
<dbReference type="PROSITE" id="PS00755">
    <property type="entry name" value="SECY_1"/>
    <property type="match status" value="1"/>
</dbReference>
<dbReference type="InterPro" id="IPR019561">
    <property type="entry name" value="Translocon_Sec61/SecY_plug_dom"/>
</dbReference>
<evidence type="ECO:0000256" key="5">
    <source>
        <dbReference type="ARBA" id="ARBA00022927"/>
    </source>
</evidence>
<evidence type="ECO:0000256" key="10">
    <source>
        <dbReference type="SAM" id="Phobius"/>
    </source>
</evidence>
<evidence type="ECO:0000256" key="9">
    <source>
        <dbReference type="RuleBase" id="RU004349"/>
    </source>
</evidence>
<organism evidence="12 13">
    <name type="scientific">Thalassiosira oceanica</name>
    <name type="common">Marine diatom</name>
    <dbReference type="NCBI Taxonomy" id="159749"/>
    <lineage>
        <taxon>Eukaryota</taxon>
        <taxon>Sar</taxon>
        <taxon>Stramenopiles</taxon>
        <taxon>Ochrophyta</taxon>
        <taxon>Bacillariophyta</taxon>
        <taxon>Coscinodiscophyceae</taxon>
        <taxon>Thalassiosirophycidae</taxon>
        <taxon>Thalassiosirales</taxon>
        <taxon>Thalassiosiraceae</taxon>
        <taxon>Thalassiosira</taxon>
    </lineage>
</organism>
<evidence type="ECO:0000256" key="7">
    <source>
        <dbReference type="ARBA" id="ARBA00023010"/>
    </source>
</evidence>
<dbReference type="OrthoDB" id="420669at2759"/>
<dbReference type="Gene3D" id="1.10.3370.10">
    <property type="entry name" value="SecY subunit domain"/>
    <property type="match status" value="1"/>
</dbReference>
<evidence type="ECO:0000313" key="13">
    <source>
        <dbReference type="Proteomes" id="UP000266841"/>
    </source>
</evidence>
<evidence type="ECO:0000256" key="8">
    <source>
        <dbReference type="ARBA" id="ARBA00023136"/>
    </source>
</evidence>
<gene>
    <name evidence="12" type="ORF">THAOC_37210</name>
</gene>
<dbReference type="InterPro" id="IPR002208">
    <property type="entry name" value="SecY/SEC61-alpha"/>
</dbReference>
<keyword evidence="13" id="KW-1185">Reference proteome</keyword>
<comment type="caution">
    <text evidence="12">The sequence shown here is derived from an EMBL/GenBank/DDBJ whole genome shotgun (WGS) entry which is preliminary data.</text>
</comment>
<feature type="transmembrane region" description="Helical" evidence="10">
    <location>
        <begin position="244"/>
        <end position="264"/>
    </location>
</feature>
<dbReference type="GO" id="GO:0015031">
    <property type="term" value="P:protein transport"/>
    <property type="evidence" value="ECO:0007669"/>
    <property type="project" value="UniProtKB-KW"/>
</dbReference>
<evidence type="ECO:0000256" key="1">
    <source>
        <dbReference type="ARBA" id="ARBA00004127"/>
    </source>
</evidence>
<comment type="subcellular location">
    <subcellularLocation>
        <location evidence="1">Endomembrane system</location>
        <topology evidence="1">Multi-pass membrane protein</topology>
    </subcellularLocation>
</comment>
<dbReference type="Pfam" id="PF10559">
    <property type="entry name" value="Plug_translocon"/>
    <property type="match status" value="1"/>
</dbReference>
<feature type="transmembrane region" description="Helical" evidence="10">
    <location>
        <begin position="144"/>
        <end position="164"/>
    </location>
</feature>
<dbReference type="InterPro" id="IPR030659">
    <property type="entry name" value="SecY_CS"/>
</dbReference>
<feature type="transmembrane region" description="Helical" evidence="10">
    <location>
        <begin position="30"/>
        <end position="52"/>
    </location>
</feature>
<keyword evidence="7" id="KW-0811">Translocation</keyword>
<dbReference type="Pfam" id="PF00344">
    <property type="entry name" value="SecY"/>
    <property type="match status" value="1"/>
</dbReference>
<dbReference type="NCBIfam" id="NF006341">
    <property type="entry name" value="PRK08568.1-5"/>
    <property type="match status" value="1"/>
</dbReference>
<keyword evidence="5" id="KW-0653">Protein transport</keyword>
<feature type="domain" description="Translocon Sec61/SecY plug" evidence="11">
    <location>
        <begin position="38"/>
        <end position="72"/>
    </location>
</feature>
<dbReference type="PIRSF" id="PIRSF004557">
    <property type="entry name" value="SecY"/>
    <property type="match status" value="1"/>
</dbReference>
<feature type="transmembrane region" description="Helical" evidence="10">
    <location>
        <begin position="72"/>
        <end position="92"/>
    </location>
</feature>
<dbReference type="Proteomes" id="UP000266841">
    <property type="component" value="Unassembled WGS sequence"/>
</dbReference>
<feature type="transmembrane region" description="Helical" evidence="10">
    <location>
        <begin position="413"/>
        <end position="432"/>
    </location>
</feature>
<dbReference type="NCBIfam" id="TIGR00967">
    <property type="entry name" value="3a0501s007"/>
    <property type="match status" value="1"/>
</dbReference>
<feature type="transmembrane region" description="Helical" evidence="10">
    <location>
        <begin position="438"/>
        <end position="459"/>
    </location>
</feature>
<accession>K0R0I7</accession>
<proteinExistence type="inferred from homology"/>
<evidence type="ECO:0000259" key="11">
    <source>
        <dbReference type="Pfam" id="PF10559"/>
    </source>
</evidence>